<protein>
    <submittedName>
        <fullName evidence="1">Uncharacterized protein</fullName>
    </submittedName>
</protein>
<comment type="caution">
    <text evidence="1">The sequence shown here is derived from an EMBL/GenBank/DDBJ whole genome shotgun (WGS) entry which is preliminary data.</text>
</comment>
<accession>A0AC60PQU7</accession>
<sequence>MCPRLFSTVRHLIKENPESAPLILWLQGGPGSSSMIGLFTEHGPFVVDDDGNLKLREVTWTRRFSMLYVDNPVGTGFSFVEKNHGYARNQTDVGRDMLEALQQFFTLFHELANNEFYVMGESYAEESFFRKYAWRTTFHFSHAGRRLLT</sequence>
<evidence type="ECO:0000313" key="2">
    <source>
        <dbReference type="Proteomes" id="UP000805193"/>
    </source>
</evidence>
<name>A0AC60PQU7_IXOPE</name>
<organism evidence="1 2">
    <name type="scientific">Ixodes persulcatus</name>
    <name type="common">Taiga tick</name>
    <dbReference type="NCBI Taxonomy" id="34615"/>
    <lineage>
        <taxon>Eukaryota</taxon>
        <taxon>Metazoa</taxon>
        <taxon>Ecdysozoa</taxon>
        <taxon>Arthropoda</taxon>
        <taxon>Chelicerata</taxon>
        <taxon>Arachnida</taxon>
        <taxon>Acari</taxon>
        <taxon>Parasitiformes</taxon>
        <taxon>Ixodida</taxon>
        <taxon>Ixodoidea</taxon>
        <taxon>Ixodidae</taxon>
        <taxon>Ixodinae</taxon>
        <taxon>Ixodes</taxon>
    </lineage>
</organism>
<keyword evidence="2" id="KW-1185">Reference proteome</keyword>
<reference evidence="1 2" key="1">
    <citation type="journal article" date="2020" name="Cell">
        <title>Large-Scale Comparative Analyses of Tick Genomes Elucidate Their Genetic Diversity and Vector Capacities.</title>
        <authorList>
            <consortium name="Tick Genome and Microbiome Consortium (TIGMIC)"/>
            <person name="Jia N."/>
            <person name="Wang J."/>
            <person name="Shi W."/>
            <person name="Du L."/>
            <person name="Sun Y."/>
            <person name="Zhan W."/>
            <person name="Jiang J.F."/>
            <person name="Wang Q."/>
            <person name="Zhang B."/>
            <person name="Ji P."/>
            <person name="Bell-Sakyi L."/>
            <person name="Cui X.M."/>
            <person name="Yuan T.T."/>
            <person name="Jiang B.G."/>
            <person name="Yang W.F."/>
            <person name="Lam T.T."/>
            <person name="Chang Q.C."/>
            <person name="Ding S.J."/>
            <person name="Wang X.J."/>
            <person name="Zhu J.G."/>
            <person name="Ruan X.D."/>
            <person name="Zhao L."/>
            <person name="Wei J.T."/>
            <person name="Ye R.Z."/>
            <person name="Que T.C."/>
            <person name="Du C.H."/>
            <person name="Zhou Y.H."/>
            <person name="Cheng J.X."/>
            <person name="Dai P.F."/>
            <person name="Guo W.B."/>
            <person name="Han X.H."/>
            <person name="Huang E.J."/>
            <person name="Li L.F."/>
            <person name="Wei W."/>
            <person name="Gao Y.C."/>
            <person name="Liu J.Z."/>
            <person name="Shao H.Z."/>
            <person name="Wang X."/>
            <person name="Wang C.C."/>
            <person name="Yang T.C."/>
            <person name="Huo Q.B."/>
            <person name="Li W."/>
            <person name="Chen H.Y."/>
            <person name="Chen S.E."/>
            <person name="Zhou L.G."/>
            <person name="Ni X.B."/>
            <person name="Tian J.H."/>
            <person name="Sheng Y."/>
            <person name="Liu T."/>
            <person name="Pan Y.S."/>
            <person name="Xia L.Y."/>
            <person name="Li J."/>
            <person name="Zhao F."/>
            <person name="Cao W.C."/>
        </authorList>
    </citation>
    <scope>NUCLEOTIDE SEQUENCE [LARGE SCALE GENOMIC DNA]</scope>
    <source>
        <strain evidence="1">Iper-2018</strain>
    </source>
</reference>
<proteinExistence type="predicted"/>
<dbReference type="EMBL" id="JABSTQ010010102">
    <property type="protein sequence ID" value="KAG0423428.1"/>
    <property type="molecule type" value="Genomic_DNA"/>
</dbReference>
<dbReference type="Proteomes" id="UP000805193">
    <property type="component" value="Unassembled WGS sequence"/>
</dbReference>
<evidence type="ECO:0000313" key="1">
    <source>
        <dbReference type="EMBL" id="KAG0423428.1"/>
    </source>
</evidence>
<gene>
    <name evidence="1" type="ORF">HPB47_000787</name>
</gene>